<comment type="caution">
    <text evidence="1">The sequence shown here is derived from an EMBL/GenBank/DDBJ whole genome shotgun (WGS) entry which is preliminary data.</text>
</comment>
<dbReference type="Proteomes" id="UP000680365">
    <property type="component" value="Unassembled WGS sequence"/>
</dbReference>
<proteinExistence type="predicted"/>
<evidence type="ECO:0000313" key="1">
    <source>
        <dbReference type="EMBL" id="MBS8122208.1"/>
    </source>
</evidence>
<dbReference type="EMBL" id="JAEDAM010000055">
    <property type="protein sequence ID" value="MBS8122208.1"/>
    <property type="molecule type" value="Genomic_DNA"/>
</dbReference>
<reference evidence="1 2" key="1">
    <citation type="journal article" date="2021" name="Nat. Commun.">
        <title>Reductive evolution and unique predatory mode in the CPR bacterium Vampirococcus lugosii.</title>
        <authorList>
            <person name="Moreira D."/>
            <person name="Zivanovic Y."/>
            <person name="Lopez-Archilla A.I."/>
            <person name="Iniesto M."/>
            <person name="Lopez-Garcia P."/>
        </authorList>
    </citation>
    <scope>NUCLEOTIDE SEQUENCE [LARGE SCALE GENOMIC DNA]</scope>
    <source>
        <strain evidence="1">Chiprana</strain>
    </source>
</reference>
<protein>
    <submittedName>
        <fullName evidence="1">Uncharacterized protein</fullName>
    </submittedName>
</protein>
<keyword evidence="2" id="KW-1185">Reference proteome</keyword>
<accession>A0ABS5QM41</accession>
<evidence type="ECO:0000313" key="2">
    <source>
        <dbReference type="Proteomes" id="UP000680365"/>
    </source>
</evidence>
<gene>
    <name evidence="1" type="ORF">VAMP_171n5</name>
</gene>
<organism evidence="1 2">
    <name type="scientific">Candidatus Vampirococcus lugosii</name>
    <dbReference type="NCBI Taxonomy" id="2789015"/>
    <lineage>
        <taxon>Bacteria</taxon>
        <taxon>Candidatus Absconditibacteriota</taxon>
        <taxon>Vampirococcus</taxon>
    </lineage>
</organism>
<sequence length="103" mass="12449">MKDMSSQNYVFNDELVLNDSWDGFDWEETWDDTVETVNDSWDGFDWEETWDDTVETVNDSWDNNDSFDWNETVYDTVGIVTEVWDQAFFFGIQTMFYLKKFLE</sequence>
<name>A0ABS5QM41_9BACT</name>